<gene>
    <name evidence="1" type="ORF">E8M01_27015</name>
</gene>
<dbReference type="EMBL" id="CP039690">
    <property type="protein sequence ID" value="QCI67552.1"/>
    <property type="molecule type" value="Genomic_DNA"/>
</dbReference>
<dbReference type="RefSeq" id="WP_136962982.1">
    <property type="nucleotide sequence ID" value="NZ_CP039690.1"/>
</dbReference>
<dbReference type="Proteomes" id="UP000298781">
    <property type="component" value="Chromosome"/>
</dbReference>
<evidence type="ECO:0000313" key="1">
    <source>
        <dbReference type="EMBL" id="QCI67552.1"/>
    </source>
</evidence>
<proteinExistence type="predicted"/>
<sequence>MLAIFAEGLRTLLTCRGRPEHKKNISGRRSIAACEQRRRSPPMRLPVLVLTTLGFLGMNLARADDMRVTTAFGTLTIDSTNDKKCAVSGGRQLYCTEEEQLTFPGRPILLQNYTVVFLDEDCGGSACGIPSTRFIVQSANNVRYQAGPFEASWSNGTPRRTGPDSFSIALPYFDGKIRSMTFVNGEFTFEARPAVGPLRLTGAHCESLYRQALRECSRMDAACAQGVSGLSMANQRLVNGLRGLYQRFQDDEFEKLCEQACTSKRLPVRANFNRAICRHRT</sequence>
<reference evidence="1 2" key="1">
    <citation type="submission" date="2019-04" db="EMBL/GenBank/DDBJ databases">
        <title>Phreatobacter aquaticus sp. nov.</title>
        <authorList>
            <person name="Choi A."/>
        </authorList>
    </citation>
    <scope>NUCLEOTIDE SEQUENCE [LARGE SCALE GENOMIC DNA]</scope>
    <source>
        <strain evidence="1 2">KCTC 52518</strain>
    </source>
</reference>
<name>A0A4D7BI64_9HYPH</name>
<dbReference type="OrthoDB" id="9833581at2"/>
<keyword evidence="2" id="KW-1185">Reference proteome</keyword>
<dbReference type="AlphaFoldDB" id="A0A4D7BI64"/>
<evidence type="ECO:0000313" key="2">
    <source>
        <dbReference type="Proteomes" id="UP000298781"/>
    </source>
</evidence>
<dbReference type="KEGG" id="pstg:E8M01_27015"/>
<protein>
    <submittedName>
        <fullName evidence="1">Uncharacterized protein</fullName>
    </submittedName>
</protein>
<organism evidence="1 2">
    <name type="scientific">Phreatobacter stygius</name>
    <dbReference type="NCBI Taxonomy" id="1940610"/>
    <lineage>
        <taxon>Bacteria</taxon>
        <taxon>Pseudomonadati</taxon>
        <taxon>Pseudomonadota</taxon>
        <taxon>Alphaproteobacteria</taxon>
        <taxon>Hyphomicrobiales</taxon>
        <taxon>Phreatobacteraceae</taxon>
        <taxon>Phreatobacter</taxon>
    </lineage>
</organism>
<accession>A0A4D7BI64</accession>